<dbReference type="PANTHER" id="PTHR45657">
    <property type="entry name" value="CRAL-TRIO DOMAIN-CONTAINING PROTEIN YKL091C-RELATED"/>
    <property type="match status" value="1"/>
</dbReference>
<evidence type="ECO:0000259" key="2">
    <source>
        <dbReference type="PROSITE" id="PS50191"/>
    </source>
</evidence>
<gene>
    <name evidence="3" type="ORF">MVES_002381</name>
</gene>
<dbReference type="AlphaFoldDB" id="A0A2N1JAJ0"/>
<dbReference type="SMART" id="SM00516">
    <property type="entry name" value="SEC14"/>
    <property type="match status" value="1"/>
</dbReference>
<sequence length="380" mass="43037">MAAGTESFNQFVQRIRPIFFVSYLKMLPFAGRSREPSVSEASNEPVPSNRSRKSFPNIFGSNAGTPSAPSPKSGNGSESQSPAGTTAAQELNDFTPPPGHHGNLTESQESALEELKAALLEDKLITSDPEPKYQETQLLRFLRARSFNVQLSREMYTRAREWKQSINLADLCDKFEFTERAQIAEYGWRMYFHKTDKVGRPIFIQDMSKLNSDKVFKTTTPERIIQNFAVTLEKAVQVRYDACTQKEGHLVDDNFMVLNVAGLGFSTFWSMRQQLQHLLSVLDDNFPELSGRVQIINAPYLFTTVWAYVKNWIPTHTAEKIDICGTDYINVISEFIDMENWPEYLGGKCKCAGGSCQTRDEGPWEDALKDFDCQKTETIS</sequence>
<dbReference type="Pfam" id="PF00650">
    <property type="entry name" value="CRAL_TRIO"/>
    <property type="match status" value="1"/>
</dbReference>
<protein>
    <recommendedName>
        <fullName evidence="2">CRAL-TRIO domain-containing protein</fullName>
    </recommendedName>
</protein>
<dbReference type="Gene3D" id="1.10.8.20">
    <property type="entry name" value="N-terminal domain of phosphatidylinositol transfer protein sec14p"/>
    <property type="match status" value="1"/>
</dbReference>
<dbReference type="SMART" id="SM01100">
    <property type="entry name" value="CRAL_TRIO_N"/>
    <property type="match status" value="1"/>
</dbReference>
<name>A0A2N1JAJ0_9BASI</name>
<dbReference type="InterPro" id="IPR051026">
    <property type="entry name" value="PI/PC_transfer"/>
</dbReference>
<dbReference type="InterPro" id="IPR011074">
    <property type="entry name" value="CRAL/TRIO_N_dom"/>
</dbReference>
<accession>A0A2N1JAJ0</accession>
<feature type="domain" description="CRAL-TRIO" evidence="2">
    <location>
        <begin position="179"/>
        <end position="353"/>
    </location>
</feature>
<dbReference type="InterPro" id="IPR036865">
    <property type="entry name" value="CRAL-TRIO_dom_sf"/>
</dbReference>
<dbReference type="InterPro" id="IPR001251">
    <property type="entry name" value="CRAL-TRIO_dom"/>
</dbReference>
<dbReference type="Pfam" id="PF03765">
    <property type="entry name" value="CRAL_TRIO_N"/>
    <property type="match status" value="1"/>
</dbReference>
<feature type="compositionally biased region" description="Polar residues" evidence="1">
    <location>
        <begin position="39"/>
        <end position="49"/>
    </location>
</feature>
<dbReference type="OrthoDB" id="1434354at2759"/>
<dbReference type="STRING" id="2020962.A0A2N1JAJ0"/>
<dbReference type="PANTHER" id="PTHR45657:SF1">
    <property type="entry name" value="CRAL-TRIO DOMAIN-CONTAINING PROTEIN YKL091C-RELATED"/>
    <property type="match status" value="1"/>
</dbReference>
<reference evidence="3 4" key="1">
    <citation type="submission" date="2017-10" db="EMBL/GenBank/DDBJ databases">
        <title>A novel species of cold-tolerant Malassezia isolated from bats.</title>
        <authorList>
            <person name="Lorch J.M."/>
            <person name="Palmer J.M."/>
            <person name="Vanderwolf K.J."/>
            <person name="Schmidt K.Z."/>
            <person name="Verant M.L."/>
            <person name="Weller T.J."/>
            <person name="Blehert D.S."/>
        </authorList>
    </citation>
    <scope>NUCLEOTIDE SEQUENCE [LARGE SCALE GENOMIC DNA]</scope>
    <source>
        <strain evidence="3 4">NWHC:44797-103</strain>
    </source>
</reference>
<organism evidence="3 4">
    <name type="scientific">Malassezia vespertilionis</name>
    <dbReference type="NCBI Taxonomy" id="2020962"/>
    <lineage>
        <taxon>Eukaryota</taxon>
        <taxon>Fungi</taxon>
        <taxon>Dikarya</taxon>
        <taxon>Basidiomycota</taxon>
        <taxon>Ustilaginomycotina</taxon>
        <taxon>Malasseziomycetes</taxon>
        <taxon>Malasseziales</taxon>
        <taxon>Malasseziaceae</taxon>
        <taxon>Malassezia</taxon>
    </lineage>
</organism>
<dbReference type="CDD" id="cd00170">
    <property type="entry name" value="SEC14"/>
    <property type="match status" value="1"/>
</dbReference>
<evidence type="ECO:0000313" key="3">
    <source>
        <dbReference type="EMBL" id="PKI83543.1"/>
    </source>
</evidence>
<dbReference type="Gene3D" id="3.40.525.10">
    <property type="entry name" value="CRAL-TRIO lipid binding domain"/>
    <property type="match status" value="1"/>
</dbReference>
<feature type="compositionally biased region" description="Polar residues" evidence="1">
    <location>
        <begin position="59"/>
        <end position="89"/>
    </location>
</feature>
<dbReference type="InterPro" id="IPR036273">
    <property type="entry name" value="CRAL/TRIO_N_dom_sf"/>
</dbReference>
<dbReference type="Proteomes" id="UP000232875">
    <property type="component" value="Unassembled WGS sequence"/>
</dbReference>
<evidence type="ECO:0000256" key="1">
    <source>
        <dbReference type="SAM" id="MobiDB-lite"/>
    </source>
</evidence>
<dbReference type="PROSITE" id="PS50191">
    <property type="entry name" value="CRAL_TRIO"/>
    <property type="match status" value="1"/>
</dbReference>
<evidence type="ECO:0000313" key="4">
    <source>
        <dbReference type="Proteomes" id="UP000232875"/>
    </source>
</evidence>
<proteinExistence type="predicted"/>
<keyword evidence="4" id="KW-1185">Reference proteome</keyword>
<feature type="region of interest" description="Disordered" evidence="1">
    <location>
        <begin position="32"/>
        <end position="109"/>
    </location>
</feature>
<dbReference type="SUPFAM" id="SSF52087">
    <property type="entry name" value="CRAL/TRIO domain"/>
    <property type="match status" value="1"/>
</dbReference>
<dbReference type="SUPFAM" id="SSF46938">
    <property type="entry name" value="CRAL/TRIO N-terminal domain"/>
    <property type="match status" value="1"/>
</dbReference>
<dbReference type="EMBL" id="KZ454991">
    <property type="protein sequence ID" value="PKI83543.1"/>
    <property type="molecule type" value="Genomic_DNA"/>
</dbReference>